<keyword evidence="3" id="KW-1185">Reference proteome</keyword>
<gene>
    <name evidence="2" type="ORF">B0H15DRAFT_49403</name>
</gene>
<organism evidence="2 3">
    <name type="scientific">Mycena belliarum</name>
    <dbReference type="NCBI Taxonomy" id="1033014"/>
    <lineage>
        <taxon>Eukaryota</taxon>
        <taxon>Fungi</taxon>
        <taxon>Dikarya</taxon>
        <taxon>Basidiomycota</taxon>
        <taxon>Agaricomycotina</taxon>
        <taxon>Agaricomycetes</taxon>
        <taxon>Agaricomycetidae</taxon>
        <taxon>Agaricales</taxon>
        <taxon>Marasmiineae</taxon>
        <taxon>Mycenaceae</taxon>
        <taxon>Mycena</taxon>
    </lineage>
</organism>
<dbReference type="AlphaFoldDB" id="A0AAD6XUD7"/>
<dbReference type="EMBL" id="JARJCN010000011">
    <property type="protein sequence ID" value="KAJ7096535.1"/>
    <property type="molecule type" value="Genomic_DNA"/>
</dbReference>
<reference evidence="2" key="1">
    <citation type="submission" date="2023-03" db="EMBL/GenBank/DDBJ databases">
        <title>Massive genome expansion in bonnet fungi (Mycena s.s.) driven by repeated elements and novel gene families across ecological guilds.</title>
        <authorList>
            <consortium name="Lawrence Berkeley National Laboratory"/>
            <person name="Harder C.B."/>
            <person name="Miyauchi S."/>
            <person name="Viragh M."/>
            <person name="Kuo A."/>
            <person name="Thoen E."/>
            <person name="Andreopoulos B."/>
            <person name="Lu D."/>
            <person name="Skrede I."/>
            <person name="Drula E."/>
            <person name="Henrissat B."/>
            <person name="Morin E."/>
            <person name="Kohler A."/>
            <person name="Barry K."/>
            <person name="LaButti K."/>
            <person name="Morin E."/>
            <person name="Salamov A."/>
            <person name="Lipzen A."/>
            <person name="Mereny Z."/>
            <person name="Hegedus B."/>
            <person name="Baldrian P."/>
            <person name="Stursova M."/>
            <person name="Weitz H."/>
            <person name="Taylor A."/>
            <person name="Grigoriev I.V."/>
            <person name="Nagy L.G."/>
            <person name="Martin F."/>
            <person name="Kauserud H."/>
        </authorList>
    </citation>
    <scope>NUCLEOTIDE SEQUENCE</scope>
    <source>
        <strain evidence="2">CBHHK173m</strain>
    </source>
</reference>
<dbReference type="Proteomes" id="UP001222325">
    <property type="component" value="Unassembled WGS sequence"/>
</dbReference>
<name>A0AAD6XUD7_9AGAR</name>
<protein>
    <submittedName>
        <fullName evidence="2">Uncharacterized protein</fullName>
    </submittedName>
</protein>
<evidence type="ECO:0000313" key="2">
    <source>
        <dbReference type="EMBL" id="KAJ7096535.1"/>
    </source>
</evidence>
<evidence type="ECO:0000256" key="1">
    <source>
        <dbReference type="SAM" id="MobiDB-lite"/>
    </source>
</evidence>
<feature type="region of interest" description="Disordered" evidence="1">
    <location>
        <begin position="86"/>
        <end position="114"/>
    </location>
</feature>
<accession>A0AAD6XUD7</accession>
<sequence>MIAFVPATFMPRSRPCPLKESAVTLTHPRASSLPSPGTILSLLQYGFLIGVHPRAPALRFAPAAHLKRARTNVRPASKLRFRIQDGARNPGISTSGDAGRVRAPRAASLRASTAPGLADASRLLGRAQQQPPAPMLMRIMRRDGGIIYHLAG</sequence>
<evidence type="ECO:0000313" key="3">
    <source>
        <dbReference type="Proteomes" id="UP001222325"/>
    </source>
</evidence>
<proteinExistence type="predicted"/>
<comment type="caution">
    <text evidence="2">The sequence shown here is derived from an EMBL/GenBank/DDBJ whole genome shotgun (WGS) entry which is preliminary data.</text>
</comment>